<reference evidence="2" key="1">
    <citation type="journal article" date="2019" name="Int. J. Syst. Evol. Microbiol.">
        <title>The Global Catalogue of Microorganisms (GCM) 10K type strain sequencing project: providing services to taxonomists for standard genome sequencing and annotation.</title>
        <authorList>
            <consortium name="The Broad Institute Genomics Platform"/>
            <consortium name="The Broad Institute Genome Sequencing Center for Infectious Disease"/>
            <person name="Wu L."/>
            <person name="Ma J."/>
        </authorList>
    </citation>
    <scope>NUCLEOTIDE SEQUENCE [LARGE SCALE GENOMIC DNA]</scope>
    <source>
        <strain evidence="2">CGMCC 4.7400</strain>
    </source>
</reference>
<organism evidence="1 2">
    <name type="scientific">Streptomyces flavalbus</name>
    <dbReference type="NCBI Taxonomy" id="2665155"/>
    <lineage>
        <taxon>Bacteria</taxon>
        <taxon>Bacillati</taxon>
        <taxon>Actinomycetota</taxon>
        <taxon>Actinomycetes</taxon>
        <taxon>Kitasatosporales</taxon>
        <taxon>Streptomycetaceae</taxon>
        <taxon>Streptomyces</taxon>
    </lineage>
</organism>
<keyword evidence="2" id="KW-1185">Reference proteome</keyword>
<accession>A0ABW2W104</accession>
<proteinExistence type="predicted"/>
<evidence type="ECO:0000313" key="1">
    <source>
        <dbReference type="EMBL" id="MFD0313202.1"/>
    </source>
</evidence>
<dbReference type="InterPro" id="IPR036390">
    <property type="entry name" value="WH_DNA-bd_sf"/>
</dbReference>
<dbReference type="SUPFAM" id="SSF46785">
    <property type="entry name" value="Winged helix' DNA-binding domain"/>
    <property type="match status" value="1"/>
</dbReference>
<dbReference type="InterPro" id="IPR036388">
    <property type="entry name" value="WH-like_DNA-bd_sf"/>
</dbReference>
<gene>
    <name evidence="1" type="ORF">ACFQZ6_02915</name>
</gene>
<dbReference type="Proteomes" id="UP001597023">
    <property type="component" value="Unassembled WGS sequence"/>
</dbReference>
<dbReference type="RefSeq" id="WP_381604766.1">
    <property type="nucleotide sequence ID" value="NZ_JBHTEB010000001.1"/>
</dbReference>
<comment type="caution">
    <text evidence="1">The sequence shown here is derived from an EMBL/GenBank/DDBJ whole genome shotgun (WGS) entry which is preliminary data.</text>
</comment>
<dbReference type="Gene3D" id="1.10.10.10">
    <property type="entry name" value="Winged helix-like DNA-binding domain superfamily/Winged helix DNA-binding domain"/>
    <property type="match status" value="1"/>
</dbReference>
<sequence>MLRTPVTGVRLDILEWLKDPAAHFPAPRHADPVTDGVTAAAVAARLGVPRPVAERHLALLTAIGVLRTKRIRRRTHYRRDEVRIAEVARMFEKGW</sequence>
<dbReference type="EMBL" id="JBHTEB010000001">
    <property type="protein sequence ID" value="MFD0313202.1"/>
    <property type="molecule type" value="Genomic_DNA"/>
</dbReference>
<evidence type="ECO:0000313" key="2">
    <source>
        <dbReference type="Proteomes" id="UP001597023"/>
    </source>
</evidence>
<name>A0ABW2W104_9ACTN</name>
<protein>
    <submittedName>
        <fullName evidence="1">ArsR family transcriptional regulator</fullName>
    </submittedName>
</protein>